<comment type="similarity">
    <text evidence="1">Belongs to the peptidase S10 family.</text>
</comment>
<keyword evidence="2" id="KW-0645">Protease</keyword>
<proteinExistence type="inferred from homology"/>
<organism evidence="2">
    <name type="scientific">Anthurium amnicola</name>
    <dbReference type="NCBI Taxonomy" id="1678845"/>
    <lineage>
        <taxon>Eukaryota</taxon>
        <taxon>Viridiplantae</taxon>
        <taxon>Streptophyta</taxon>
        <taxon>Embryophyta</taxon>
        <taxon>Tracheophyta</taxon>
        <taxon>Spermatophyta</taxon>
        <taxon>Magnoliopsida</taxon>
        <taxon>Liliopsida</taxon>
        <taxon>Araceae</taxon>
        <taxon>Pothoideae</taxon>
        <taxon>Potheae</taxon>
        <taxon>Anthurium</taxon>
    </lineage>
</organism>
<evidence type="ECO:0000313" key="2">
    <source>
        <dbReference type="EMBL" id="JAT51690.1"/>
    </source>
</evidence>
<gene>
    <name evidence="2" type="primary">SCPL51_0</name>
    <name evidence="2" type="ORF">g.117139</name>
</gene>
<dbReference type="SUPFAM" id="SSF53474">
    <property type="entry name" value="alpha/beta-Hydrolases"/>
    <property type="match status" value="1"/>
</dbReference>
<dbReference type="InterPro" id="IPR001563">
    <property type="entry name" value="Peptidase_S10"/>
</dbReference>
<accession>A0A1D1YAM7</accession>
<dbReference type="AlphaFoldDB" id="A0A1D1YAM7"/>
<dbReference type="GO" id="GO:0004185">
    <property type="term" value="F:serine-type carboxypeptidase activity"/>
    <property type="evidence" value="ECO:0007669"/>
    <property type="project" value="InterPro"/>
</dbReference>
<dbReference type="Gene3D" id="3.40.50.1820">
    <property type="entry name" value="alpha/beta hydrolase"/>
    <property type="match status" value="1"/>
</dbReference>
<protein>
    <submittedName>
        <fullName evidence="2">Serine carboxypeptidase-like 51</fullName>
    </submittedName>
</protein>
<dbReference type="Pfam" id="PF00450">
    <property type="entry name" value="Peptidase_S10"/>
    <property type="match status" value="1"/>
</dbReference>
<dbReference type="GO" id="GO:0006508">
    <property type="term" value="P:proteolysis"/>
    <property type="evidence" value="ECO:0007669"/>
    <property type="project" value="InterPro"/>
</dbReference>
<name>A0A1D1YAM7_9ARAE</name>
<dbReference type="EMBL" id="GDJX01016246">
    <property type="protein sequence ID" value="JAT51690.1"/>
    <property type="molecule type" value="Transcribed_RNA"/>
</dbReference>
<reference evidence="2" key="1">
    <citation type="submission" date="2015-07" db="EMBL/GenBank/DDBJ databases">
        <title>Transcriptome Assembly of Anthurium amnicola.</title>
        <authorList>
            <person name="Suzuki J."/>
        </authorList>
    </citation>
    <scope>NUCLEOTIDE SEQUENCE</scope>
</reference>
<sequence length="173" mass="19266">MTRYSSYLSSKASPASDLPNLMNGPIRQKLGIIPKNVSWGPKSDPVFYAMQNDFMKHRIAEVDELLAKGVHVTIYNGQLDLICSTKGVHAWVEKLKWEGLKNFTNVERTPLYCGEDGATKGFIKSYMNLHFYWILRAGHFVPLDQPCVTLKMLGEITQSPAAATTATATTSIL</sequence>
<keyword evidence="2" id="KW-0121">Carboxypeptidase</keyword>
<dbReference type="InterPro" id="IPR029058">
    <property type="entry name" value="AB_hydrolase_fold"/>
</dbReference>
<evidence type="ECO:0000256" key="1">
    <source>
        <dbReference type="ARBA" id="ARBA00009431"/>
    </source>
</evidence>
<keyword evidence="2" id="KW-0378">Hydrolase</keyword>